<dbReference type="PANTHER" id="PTHR43737">
    <property type="entry name" value="BLL7424 PROTEIN"/>
    <property type="match status" value="1"/>
</dbReference>
<sequence>MEDQTPPGSVRGSADESVVRAAAGGCEESRLLLSRRAVLGVSAGLFSWAYAPRWAGVEAATGDPRLLVVVLRGGMDGLSTVVPHGDRHYTSLRGDIAIARSKTLRLDGFFGLHPAMKQFGRLYRRGQAAVVHAACVPLHNRSHFDAQDNLENGLPGVVSSNSTGWLNRLLSALPAGDPIRSHGAIQIGAAPLILRGPARVLGWSPAYYDHMEDPMLSMVRTLYEAKDPEMHAYLEAGLEADRLAEGMNRKRDRNVSDLRKGFRGAARLLKSPRGPRIAVLSVDGWDTHSDQGSTTGQLANLLSELDHAIDDFRRASGGAWSRTVVVMATEFGRTARANGDHGTDHGVGTVALLAGGAVRGGRVLADWPGLAPSRLFEGSDLRPTTDLRSVFKGILSDHLGVPTSILDTSVFPESDRVSPMSGLIRASSADVAEISGTPRAPVPVASESAIARYRRGETVSSAGARTM</sequence>
<dbReference type="AlphaFoldDB" id="A0AAW5R2Z5"/>
<protein>
    <submittedName>
        <fullName evidence="1">DUF1501 domain-containing protein</fullName>
    </submittedName>
</protein>
<dbReference type="Proteomes" id="UP001320898">
    <property type="component" value="Unassembled WGS sequence"/>
</dbReference>
<dbReference type="RefSeq" id="WP_261616564.1">
    <property type="nucleotide sequence ID" value="NZ_JALIDZ010000006.1"/>
</dbReference>
<name>A0AAW5R2Z5_9HYPH</name>
<comment type="caution">
    <text evidence="1">The sequence shown here is derived from an EMBL/GenBank/DDBJ whole genome shotgun (WGS) entry which is preliminary data.</text>
</comment>
<evidence type="ECO:0000313" key="1">
    <source>
        <dbReference type="EMBL" id="MCT8972979.1"/>
    </source>
</evidence>
<proteinExistence type="predicted"/>
<dbReference type="EMBL" id="JALIDZ010000006">
    <property type="protein sequence ID" value="MCT8972979.1"/>
    <property type="molecule type" value="Genomic_DNA"/>
</dbReference>
<reference evidence="1 2" key="1">
    <citation type="submission" date="2022-04" db="EMBL/GenBank/DDBJ databases">
        <authorList>
            <person name="Ye Y.-Q."/>
            <person name="Du Z.-J."/>
        </authorList>
    </citation>
    <scope>NUCLEOTIDE SEQUENCE [LARGE SCALE GENOMIC DNA]</scope>
    <source>
        <strain evidence="1 2">A6E488</strain>
    </source>
</reference>
<keyword evidence="2" id="KW-1185">Reference proteome</keyword>
<dbReference type="PANTHER" id="PTHR43737:SF1">
    <property type="entry name" value="DUF1501 DOMAIN-CONTAINING PROTEIN"/>
    <property type="match status" value="1"/>
</dbReference>
<accession>A0AAW5R2Z5</accession>
<gene>
    <name evidence="1" type="ORF">MUB46_14025</name>
</gene>
<dbReference type="InterPro" id="IPR010869">
    <property type="entry name" value="DUF1501"/>
</dbReference>
<evidence type="ECO:0000313" key="2">
    <source>
        <dbReference type="Proteomes" id="UP001320898"/>
    </source>
</evidence>
<dbReference type="Pfam" id="PF07394">
    <property type="entry name" value="DUF1501"/>
    <property type="match status" value="1"/>
</dbReference>
<organism evidence="1 2">
    <name type="scientific">Microbaculum marinisediminis</name>
    <dbReference type="NCBI Taxonomy" id="2931392"/>
    <lineage>
        <taxon>Bacteria</taxon>
        <taxon>Pseudomonadati</taxon>
        <taxon>Pseudomonadota</taxon>
        <taxon>Alphaproteobacteria</taxon>
        <taxon>Hyphomicrobiales</taxon>
        <taxon>Tepidamorphaceae</taxon>
        <taxon>Microbaculum</taxon>
    </lineage>
</organism>